<comment type="caution">
    <text evidence="1">The sequence shown here is derived from an EMBL/GenBank/DDBJ whole genome shotgun (WGS) entry which is preliminary data.</text>
</comment>
<gene>
    <name evidence="1" type="ORF">IWQ57_002346</name>
</gene>
<feature type="non-terminal residue" evidence="1">
    <location>
        <position position="1154"/>
    </location>
</feature>
<reference evidence="1" key="1">
    <citation type="submission" date="2022-07" db="EMBL/GenBank/DDBJ databases">
        <title>Phylogenomic reconstructions and comparative analyses of Kickxellomycotina fungi.</title>
        <authorList>
            <person name="Reynolds N.K."/>
            <person name="Stajich J.E."/>
            <person name="Barry K."/>
            <person name="Grigoriev I.V."/>
            <person name="Crous P."/>
            <person name="Smith M.E."/>
        </authorList>
    </citation>
    <scope>NUCLEOTIDE SEQUENCE</scope>
    <source>
        <strain evidence="1">CBS 109366</strain>
    </source>
</reference>
<protein>
    <submittedName>
        <fullName evidence="1">Uncharacterized protein</fullName>
    </submittedName>
</protein>
<evidence type="ECO:0000313" key="1">
    <source>
        <dbReference type="EMBL" id="KAJ2771133.1"/>
    </source>
</evidence>
<evidence type="ECO:0000313" key="2">
    <source>
        <dbReference type="Proteomes" id="UP001140234"/>
    </source>
</evidence>
<keyword evidence="2" id="KW-1185">Reference proteome</keyword>
<proteinExistence type="predicted"/>
<name>A0ACC1K151_9FUNG</name>
<dbReference type="EMBL" id="JANBUJ010000591">
    <property type="protein sequence ID" value="KAJ2771133.1"/>
    <property type="molecule type" value="Genomic_DNA"/>
</dbReference>
<sequence>MTPMHADLDSDQLRRRQVAALAQALSRFVALRSSADEWQAVPPVSSGGAGASVGGDIAVRVERRALGGGSGGDVYRMTASIGLDAAASRDTQGPLAGYLSELRDWQAVLECPGVRSQWNYFLAASSTLEMVDAHTAITRSQLRSPVPGQTAAFAHARDLLMVETSLVDPTTVVHVATSLPTTPDDPAYLRPAPPAKRVHSDLWAWCVEIATPLDATPALPTLRPDQPAAPPHACIQVTCYIHLDLGTWAAHSALACRAAANLIPALVAHLRLRGAPPRLARIGPQLAVDRLECHGGPPPEWRMTFSASGGPQAAEQPPIIARVLDLETADRHGVEHRRTESSLTTYLSSSLQRQLGEESAMGAHTGGIIRDGEEEAVVAARARLGRCMVEFVVDATRWHAQDAPVDICVAVGGSSAQDLGRAIRDMRAVAPDLFSDNPPMAGDPDAQTGPAEREADRVAAQLVRCFTLGSHKGARRRYLVRIVNPAGAPAAAAADCSVSVTVAVRMGEPGAAGRLVVNGQPATAAPFVLGPAAPPAIVRRGARRREKPAATQSTVPPPPQDPDAERTPPSLTPETAGDVSQAESGVDCVWPPLETRDEPAGGQCETPLARLRQACAIPAERWEALGTADGVAVARAAVAGGGDVSDAQQLPQGTLLRATTVVDGWTVFDAVGVLRADEATGLWAEAREIAQTGAHSALYRCATRGTWAVAPRDAVVCRAWTACQRSRAEIAEHSIAAPADLPGVAAREPVRAEVGLAAWVVEKAAPPRDEPRATGTPAVDAEAASRRSKQQVARITYYLQLTTRGWLDSAGSWEPPPALTWLQPWPQPLIQSWLRGEVAAAVVRVVAQLQTQGAPPAVVWQRNAALLGCGGLRYRLAPWGHPTEDVEVELRIEHRVWAYGGTAGGDGATPASVALEISPFDPAAVSVACFVDPEADPHATRVRLRHRRALLLPRSTTAADGAAAMAWPVVRVAVERTPADDPLQPPMAGPARPWSVPPRVTVNGATARVRFLRRECDGAFYARCQSVASSLRLVRSPGDPLVEPLSAAPAPAPASPSPAPSAAVAIRSYSVQPRAGPTVARPADFVAAVARAFARIRHEIELLDPDSPRRRWAQLRNDGAAGRPAPPWTQHTAAGGVAVYERTVSDVHESIPVT</sequence>
<dbReference type="Proteomes" id="UP001140234">
    <property type="component" value="Unassembled WGS sequence"/>
</dbReference>
<accession>A0ACC1K151</accession>
<organism evidence="1 2">
    <name type="scientific">Coemansia nantahalensis</name>
    <dbReference type="NCBI Taxonomy" id="2789366"/>
    <lineage>
        <taxon>Eukaryota</taxon>
        <taxon>Fungi</taxon>
        <taxon>Fungi incertae sedis</taxon>
        <taxon>Zoopagomycota</taxon>
        <taxon>Kickxellomycotina</taxon>
        <taxon>Kickxellomycetes</taxon>
        <taxon>Kickxellales</taxon>
        <taxon>Kickxellaceae</taxon>
        <taxon>Coemansia</taxon>
    </lineage>
</organism>